<dbReference type="OrthoDB" id="9808013at2"/>
<feature type="transmembrane region" description="Helical" evidence="1">
    <location>
        <begin position="13"/>
        <end position="34"/>
    </location>
</feature>
<dbReference type="Proteomes" id="UP000184096">
    <property type="component" value="Chromosome I"/>
</dbReference>
<sequence length="112" mass="12543">MSELMLIAPRRNFLIRALGFTAAGATLPVGIIALDDAKARIRHHQAELEKAWIDYYGPTAVQRVDGELHNPGDTYSSHGRRYPCLSTFMICASEDKKAEWAVESHRYHCGTV</sequence>
<keyword evidence="1" id="KW-1133">Transmembrane helix</keyword>
<keyword evidence="1" id="KW-0472">Membrane</keyword>
<gene>
    <name evidence="2" type="ORF">SAMN05444170_0985</name>
</gene>
<protein>
    <submittedName>
        <fullName evidence="2">Uncharacterized protein</fullName>
    </submittedName>
</protein>
<proteinExistence type="predicted"/>
<organism evidence="2 3">
    <name type="scientific">Bradyrhizobium erythrophlei</name>
    <dbReference type="NCBI Taxonomy" id="1437360"/>
    <lineage>
        <taxon>Bacteria</taxon>
        <taxon>Pseudomonadati</taxon>
        <taxon>Pseudomonadota</taxon>
        <taxon>Alphaproteobacteria</taxon>
        <taxon>Hyphomicrobiales</taxon>
        <taxon>Nitrobacteraceae</taxon>
        <taxon>Bradyrhizobium</taxon>
    </lineage>
</organism>
<keyword evidence="3" id="KW-1185">Reference proteome</keyword>
<dbReference type="RefSeq" id="WP_156898398.1">
    <property type="nucleotide sequence ID" value="NZ_LT670849.1"/>
</dbReference>
<reference evidence="3" key="1">
    <citation type="submission" date="2016-11" db="EMBL/GenBank/DDBJ databases">
        <authorList>
            <person name="Varghese N."/>
            <person name="Submissions S."/>
        </authorList>
    </citation>
    <scope>NUCLEOTIDE SEQUENCE [LARGE SCALE GENOMIC DNA]</scope>
    <source>
        <strain evidence="3">GAS401</strain>
    </source>
</reference>
<name>A0A1M7T788_9BRAD</name>
<evidence type="ECO:0000256" key="1">
    <source>
        <dbReference type="SAM" id="Phobius"/>
    </source>
</evidence>
<dbReference type="EMBL" id="LT670849">
    <property type="protein sequence ID" value="SHN66554.1"/>
    <property type="molecule type" value="Genomic_DNA"/>
</dbReference>
<evidence type="ECO:0000313" key="2">
    <source>
        <dbReference type="EMBL" id="SHN66554.1"/>
    </source>
</evidence>
<keyword evidence="1" id="KW-0812">Transmembrane</keyword>
<evidence type="ECO:0000313" key="3">
    <source>
        <dbReference type="Proteomes" id="UP000184096"/>
    </source>
</evidence>
<dbReference type="AlphaFoldDB" id="A0A1M7T788"/>
<accession>A0A1M7T788</accession>